<sequence>MKHTRGASKEYRFSIVIPVLNEQDRINSLIEHVHSQGYEGACEIIVADGDPQGGTIKVIRDENVTSITSPKGRASQMNAGAELAHGEVLIFLHADTKLPPNALEKISQVLEDAKYVGGAFDLGIGSDR</sequence>
<evidence type="ECO:0000313" key="7">
    <source>
        <dbReference type="EMBL" id="GAH64791.1"/>
    </source>
</evidence>
<reference evidence="7" key="1">
    <citation type="journal article" date="2014" name="Front. Microbiol.">
        <title>High frequency of phylogenetically diverse reductive dehalogenase-homologous genes in deep subseafloor sedimentary metagenomes.</title>
        <authorList>
            <person name="Kawai M."/>
            <person name="Futagami T."/>
            <person name="Toyoda A."/>
            <person name="Takaki Y."/>
            <person name="Nishi S."/>
            <person name="Hori S."/>
            <person name="Arai W."/>
            <person name="Tsubouchi T."/>
            <person name="Morono Y."/>
            <person name="Uchiyama I."/>
            <person name="Ito T."/>
            <person name="Fujiyama A."/>
            <person name="Inagaki F."/>
            <person name="Takami H."/>
        </authorList>
    </citation>
    <scope>NUCLEOTIDE SEQUENCE</scope>
    <source>
        <strain evidence="7">Expedition CK06-06</strain>
    </source>
</reference>
<feature type="non-terminal residue" evidence="7">
    <location>
        <position position="128"/>
    </location>
</feature>
<evidence type="ECO:0000256" key="5">
    <source>
        <dbReference type="ARBA" id="ARBA00023136"/>
    </source>
</evidence>
<dbReference type="AlphaFoldDB" id="X1H3N3"/>
<comment type="subcellular location">
    <subcellularLocation>
        <location evidence="1">Cell membrane</location>
    </subcellularLocation>
</comment>
<keyword evidence="5" id="KW-0472">Membrane</keyword>
<evidence type="ECO:0000256" key="3">
    <source>
        <dbReference type="ARBA" id="ARBA00022676"/>
    </source>
</evidence>
<dbReference type="SUPFAM" id="SSF53448">
    <property type="entry name" value="Nucleotide-diphospho-sugar transferases"/>
    <property type="match status" value="1"/>
</dbReference>
<gene>
    <name evidence="7" type="ORF">S03H2_54202</name>
</gene>
<organism evidence="7">
    <name type="scientific">marine sediment metagenome</name>
    <dbReference type="NCBI Taxonomy" id="412755"/>
    <lineage>
        <taxon>unclassified sequences</taxon>
        <taxon>metagenomes</taxon>
        <taxon>ecological metagenomes</taxon>
    </lineage>
</organism>
<proteinExistence type="predicted"/>
<evidence type="ECO:0000259" key="6">
    <source>
        <dbReference type="Pfam" id="PF00535"/>
    </source>
</evidence>
<accession>X1H3N3</accession>
<feature type="domain" description="Glycosyltransferase 2-like" evidence="6">
    <location>
        <begin position="14"/>
        <end position="121"/>
    </location>
</feature>
<dbReference type="Pfam" id="PF00535">
    <property type="entry name" value="Glycos_transf_2"/>
    <property type="match status" value="1"/>
</dbReference>
<keyword evidence="4" id="KW-0808">Transferase</keyword>
<dbReference type="GO" id="GO:0005886">
    <property type="term" value="C:plasma membrane"/>
    <property type="evidence" value="ECO:0007669"/>
    <property type="project" value="UniProtKB-SubCell"/>
</dbReference>
<evidence type="ECO:0000256" key="1">
    <source>
        <dbReference type="ARBA" id="ARBA00004236"/>
    </source>
</evidence>
<protein>
    <recommendedName>
        <fullName evidence="6">Glycosyltransferase 2-like domain-containing protein</fullName>
    </recommendedName>
</protein>
<evidence type="ECO:0000256" key="2">
    <source>
        <dbReference type="ARBA" id="ARBA00022475"/>
    </source>
</evidence>
<name>X1H3N3_9ZZZZ</name>
<dbReference type="EMBL" id="BARU01034544">
    <property type="protein sequence ID" value="GAH64791.1"/>
    <property type="molecule type" value="Genomic_DNA"/>
</dbReference>
<dbReference type="PANTHER" id="PTHR43646:SF2">
    <property type="entry name" value="GLYCOSYLTRANSFERASE 2-LIKE DOMAIN-CONTAINING PROTEIN"/>
    <property type="match status" value="1"/>
</dbReference>
<dbReference type="InterPro" id="IPR029044">
    <property type="entry name" value="Nucleotide-diphossugar_trans"/>
</dbReference>
<keyword evidence="2" id="KW-1003">Cell membrane</keyword>
<dbReference type="GO" id="GO:0016757">
    <property type="term" value="F:glycosyltransferase activity"/>
    <property type="evidence" value="ECO:0007669"/>
    <property type="project" value="UniProtKB-KW"/>
</dbReference>
<dbReference type="InterPro" id="IPR001173">
    <property type="entry name" value="Glyco_trans_2-like"/>
</dbReference>
<dbReference type="PANTHER" id="PTHR43646">
    <property type="entry name" value="GLYCOSYLTRANSFERASE"/>
    <property type="match status" value="1"/>
</dbReference>
<evidence type="ECO:0000256" key="4">
    <source>
        <dbReference type="ARBA" id="ARBA00022679"/>
    </source>
</evidence>
<dbReference type="Gene3D" id="3.90.550.10">
    <property type="entry name" value="Spore Coat Polysaccharide Biosynthesis Protein SpsA, Chain A"/>
    <property type="match status" value="1"/>
</dbReference>
<keyword evidence="3" id="KW-0328">Glycosyltransferase</keyword>
<comment type="caution">
    <text evidence="7">The sequence shown here is derived from an EMBL/GenBank/DDBJ whole genome shotgun (WGS) entry which is preliminary data.</text>
</comment>